<dbReference type="EMBL" id="CP034670">
    <property type="protein sequence ID" value="AZR59270.1"/>
    <property type="molecule type" value="Genomic_DNA"/>
</dbReference>
<dbReference type="Pfam" id="PF05050">
    <property type="entry name" value="Methyltransf_21"/>
    <property type="match status" value="1"/>
</dbReference>
<sequence>MKMNIGIRPSKPKTNLDKLQTVIREVKNWPLLVVDKFLGSRKKLLYRFRNGLQVICRSRSTDINEAVVVLSGIEYPQELCKLPAHSVVLDIGANIGTFGIYLNHLNRHTDFVLHAFEPFPDNAALTEENFKLNGLRHYCIHRQAISGSSGTAQFDISGQFDAMRLNDATTGKETMEVETITLSAFCRQKNIEHIRLLKMDIEGSEFDVFRADAEFICRHVDILFTEYHFSSKHRNVSALTDRLVDDFDVILENTHTGGGMIIARRKHIG</sequence>
<keyword evidence="2" id="KW-0489">Methyltransferase</keyword>
<evidence type="ECO:0000313" key="2">
    <source>
        <dbReference type="EMBL" id="AZR59270.1"/>
    </source>
</evidence>
<dbReference type="InterPro" id="IPR052514">
    <property type="entry name" value="SAM-dependent_MTase"/>
</dbReference>
<name>A0A3S9SIE9_EIKCO</name>
<evidence type="ECO:0000313" key="3">
    <source>
        <dbReference type="Proteomes" id="UP000282435"/>
    </source>
</evidence>
<dbReference type="Gene3D" id="3.40.50.150">
    <property type="entry name" value="Vaccinia Virus protein VP39"/>
    <property type="match status" value="1"/>
</dbReference>
<dbReference type="InterPro" id="IPR029063">
    <property type="entry name" value="SAM-dependent_MTases_sf"/>
</dbReference>
<dbReference type="NCBIfam" id="TIGR01444">
    <property type="entry name" value="fkbM_fam"/>
    <property type="match status" value="1"/>
</dbReference>
<gene>
    <name evidence="2" type="ORF">ELB75_04055</name>
</gene>
<dbReference type="PANTHER" id="PTHR34203">
    <property type="entry name" value="METHYLTRANSFERASE, FKBM FAMILY PROTEIN"/>
    <property type="match status" value="1"/>
</dbReference>
<dbReference type="OrthoDB" id="4104638at2"/>
<organism evidence="2 3">
    <name type="scientific">Eikenella corrodens</name>
    <dbReference type="NCBI Taxonomy" id="539"/>
    <lineage>
        <taxon>Bacteria</taxon>
        <taxon>Pseudomonadati</taxon>
        <taxon>Pseudomonadota</taxon>
        <taxon>Betaproteobacteria</taxon>
        <taxon>Neisseriales</taxon>
        <taxon>Neisseriaceae</taxon>
        <taxon>Eikenella</taxon>
    </lineage>
</organism>
<protein>
    <submittedName>
        <fullName evidence="2">FkbM family methyltransferase</fullName>
    </submittedName>
</protein>
<feature type="domain" description="Methyltransferase FkbM" evidence="1">
    <location>
        <begin position="90"/>
        <end position="233"/>
    </location>
</feature>
<accession>A0A3S9SIE9</accession>
<dbReference type="AlphaFoldDB" id="A0A3S9SIE9"/>
<proteinExistence type="predicted"/>
<evidence type="ECO:0000259" key="1">
    <source>
        <dbReference type="Pfam" id="PF05050"/>
    </source>
</evidence>
<dbReference type="PANTHER" id="PTHR34203:SF15">
    <property type="entry name" value="SLL1173 PROTEIN"/>
    <property type="match status" value="1"/>
</dbReference>
<reference evidence="2 3" key="1">
    <citation type="submission" date="2018-12" db="EMBL/GenBank/DDBJ databases">
        <title>Genome sequencing of Eikenella corrodens KCOM 3110 (= JS217).</title>
        <authorList>
            <person name="Koo J.-K."/>
            <person name="Park S.-N."/>
            <person name="Lim Y.K."/>
        </authorList>
    </citation>
    <scope>NUCLEOTIDE SEQUENCE [LARGE SCALE GENOMIC DNA]</scope>
    <source>
        <strain evidence="2 3">KCOM 3110</strain>
    </source>
</reference>
<dbReference type="InterPro" id="IPR006342">
    <property type="entry name" value="FkbM_mtfrase"/>
</dbReference>
<dbReference type="Proteomes" id="UP000282435">
    <property type="component" value="Chromosome"/>
</dbReference>
<dbReference type="GO" id="GO:0032259">
    <property type="term" value="P:methylation"/>
    <property type="evidence" value="ECO:0007669"/>
    <property type="project" value="UniProtKB-KW"/>
</dbReference>
<keyword evidence="2" id="KW-0808">Transferase</keyword>
<dbReference type="SUPFAM" id="SSF53335">
    <property type="entry name" value="S-adenosyl-L-methionine-dependent methyltransferases"/>
    <property type="match status" value="1"/>
</dbReference>
<dbReference type="GO" id="GO:0008168">
    <property type="term" value="F:methyltransferase activity"/>
    <property type="evidence" value="ECO:0007669"/>
    <property type="project" value="UniProtKB-KW"/>
</dbReference>